<dbReference type="GO" id="GO:0008168">
    <property type="term" value="F:methyltransferase activity"/>
    <property type="evidence" value="ECO:0007669"/>
    <property type="project" value="UniProtKB-KW"/>
</dbReference>
<name>A0ABQ8UGN8_9EUKA</name>
<sequence length="259" mass="28926">MTTQTQEAPKGPGDVTRFYDDLSDVYHLIYRDWEASISKQAADIQRIITQAFGPVTRIHDAAAGIGTQALGLAKLGFNVSASDISPEEIARLRREAIARGVTCPAEVRDMRDLSGVGPVEVAVVLDNALPHLLTDEDILAALRALHSIAARGVVVSVRDYAAVDRTGRRSQLYDPKYVDGELVTFFQIWEFRPESPVYDLKMYLVRDRDGQLTTRRWHTAYYAVTVDRLVELFHQAGFARVDVLREGFFQPVLVGHINA</sequence>
<comment type="caution">
    <text evidence="2">The sequence shown here is derived from an EMBL/GenBank/DDBJ whole genome shotgun (WGS) entry which is preliminary data.</text>
</comment>
<dbReference type="Gene3D" id="3.40.50.150">
    <property type="entry name" value="Vaccinia Virus protein VP39"/>
    <property type="match status" value="1"/>
</dbReference>
<organism evidence="2 3">
    <name type="scientific">Paratrimastix pyriformis</name>
    <dbReference type="NCBI Taxonomy" id="342808"/>
    <lineage>
        <taxon>Eukaryota</taxon>
        <taxon>Metamonada</taxon>
        <taxon>Preaxostyla</taxon>
        <taxon>Paratrimastigidae</taxon>
        <taxon>Paratrimastix</taxon>
    </lineage>
</organism>
<feature type="domain" description="Methyltransferase" evidence="1">
    <location>
        <begin position="59"/>
        <end position="149"/>
    </location>
</feature>
<dbReference type="Proteomes" id="UP001141327">
    <property type="component" value="Unassembled WGS sequence"/>
</dbReference>
<keyword evidence="3" id="KW-1185">Reference proteome</keyword>
<evidence type="ECO:0000313" key="2">
    <source>
        <dbReference type="EMBL" id="KAJ4458414.1"/>
    </source>
</evidence>
<evidence type="ECO:0000259" key="1">
    <source>
        <dbReference type="Pfam" id="PF13649"/>
    </source>
</evidence>
<dbReference type="CDD" id="cd02440">
    <property type="entry name" value="AdoMet_MTases"/>
    <property type="match status" value="1"/>
</dbReference>
<reference evidence="2" key="1">
    <citation type="journal article" date="2022" name="bioRxiv">
        <title>Genomics of Preaxostyla Flagellates Illuminates Evolutionary Transitions and the Path Towards Mitochondrial Loss.</title>
        <authorList>
            <person name="Novak L.V.F."/>
            <person name="Treitli S.C."/>
            <person name="Pyrih J."/>
            <person name="Halakuc P."/>
            <person name="Pipaliya S.V."/>
            <person name="Vacek V."/>
            <person name="Brzon O."/>
            <person name="Soukal P."/>
            <person name="Eme L."/>
            <person name="Dacks J.B."/>
            <person name="Karnkowska A."/>
            <person name="Elias M."/>
            <person name="Hampl V."/>
        </authorList>
    </citation>
    <scope>NUCLEOTIDE SEQUENCE</scope>
    <source>
        <strain evidence="2">RCP-MX</strain>
    </source>
</reference>
<proteinExistence type="predicted"/>
<keyword evidence="2" id="KW-0489">Methyltransferase</keyword>
<dbReference type="InterPro" id="IPR029063">
    <property type="entry name" value="SAM-dependent_MTases_sf"/>
</dbReference>
<dbReference type="EMBL" id="JAPMOS010000029">
    <property type="protein sequence ID" value="KAJ4458414.1"/>
    <property type="molecule type" value="Genomic_DNA"/>
</dbReference>
<gene>
    <name evidence="2" type="ORF">PAPYR_5799</name>
</gene>
<protein>
    <submittedName>
        <fullName evidence="2">Class I SAM-dependent methyltransferase</fullName>
    </submittedName>
</protein>
<dbReference type="InterPro" id="IPR041698">
    <property type="entry name" value="Methyltransf_25"/>
</dbReference>
<dbReference type="SUPFAM" id="SSF53335">
    <property type="entry name" value="S-adenosyl-L-methionine-dependent methyltransferases"/>
    <property type="match status" value="1"/>
</dbReference>
<dbReference type="Gene3D" id="2.20.130.10">
    <property type="entry name" value="CAC2371-like domains"/>
    <property type="match status" value="1"/>
</dbReference>
<dbReference type="GO" id="GO:0032259">
    <property type="term" value="P:methylation"/>
    <property type="evidence" value="ECO:0007669"/>
    <property type="project" value="UniProtKB-KW"/>
</dbReference>
<evidence type="ECO:0000313" key="3">
    <source>
        <dbReference type="Proteomes" id="UP001141327"/>
    </source>
</evidence>
<keyword evidence="2" id="KW-0808">Transferase</keyword>
<dbReference type="Pfam" id="PF13649">
    <property type="entry name" value="Methyltransf_25"/>
    <property type="match status" value="1"/>
</dbReference>
<accession>A0ABQ8UGN8</accession>